<dbReference type="PANTHER" id="PTHR35339:SF4">
    <property type="entry name" value="LINALOOL DEHYDRATASE_ISOMERASE DOMAIN-CONTAINING PROTEIN"/>
    <property type="match status" value="1"/>
</dbReference>
<accession>A0A1Q2MEH3</accession>
<evidence type="ECO:0000259" key="2">
    <source>
        <dbReference type="Pfam" id="PF20938"/>
    </source>
</evidence>
<feature type="domain" description="DUF2264" evidence="1">
    <location>
        <begin position="15"/>
        <end position="359"/>
    </location>
</feature>
<name>A0A1Q2MEH3_9BACT</name>
<dbReference type="InterPro" id="IPR049237">
    <property type="entry name" value="DUF2264_C"/>
</dbReference>
<dbReference type="InterPro" id="IPR049349">
    <property type="entry name" value="DUF2264_N"/>
</dbReference>
<dbReference type="AlphaFoldDB" id="A0A1Q2MEH3"/>
<gene>
    <name evidence="3" type="ORF">SMSP2_01413</name>
</gene>
<dbReference type="KEGG" id="pbas:SMSP2_01413"/>
<dbReference type="RefSeq" id="WP_146683266.1">
    <property type="nucleotide sequence ID" value="NZ_CP019646.1"/>
</dbReference>
<evidence type="ECO:0008006" key="5">
    <source>
        <dbReference type="Google" id="ProtNLM"/>
    </source>
</evidence>
<dbReference type="PANTHER" id="PTHR35339">
    <property type="entry name" value="LINALOOL DEHYDRATASE_ISOMERASE DOMAIN-CONTAINING PROTEIN"/>
    <property type="match status" value="1"/>
</dbReference>
<dbReference type="Proteomes" id="UP000188181">
    <property type="component" value="Chromosome"/>
</dbReference>
<proteinExistence type="predicted"/>
<evidence type="ECO:0000259" key="1">
    <source>
        <dbReference type="Pfam" id="PF10022"/>
    </source>
</evidence>
<dbReference type="EMBL" id="CP019646">
    <property type="protein sequence ID" value="AQQ71049.1"/>
    <property type="molecule type" value="Genomic_DNA"/>
</dbReference>
<dbReference type="STRING" id="1851148.SMSP2_01413"/>
<dbReference type="Pfam" id="PF20938">
    <property type="entry name" value="DUF2264_C"/>
    <property type="match status" value="1"/>
</dbReference>
<dbReference type="OrthoDB" id="256962at2"/>
<dbReference type="PIRSF" id="PIRSF014753">
    <property type="entry name" value="UCP014753"/>
    <property type="match status" value="1"/>
</dbReference>
<dbReference type="Pfam" id="PF10022">
    <property type="entry name" value="DUF2264"/>
    <property type="match status" value="1"/>
</dbReference>
<reference evidence="4" key="1">
    <citation type="submission" date="2017-02" db="EMBL/GenBank/DDBJ databases">
        <title>Comparative genomics and description of representatives of a novel lineage of planctomycetes thriving in anoxic sediments.</title>
        <authorList>
            <person name="Spring S."/>
            <person name="Bunk B."/>
            <person name="Sproer C."/>
        </authorList>
    </citation>
    <scope>NUCLEOTIDE SEQUENCE [LARGE SCALE GENOMIC DNA]</scope>
    <source>
        <strain evidence="4">SM-Chi-D1</strain>
    </source>
</reference>
<sequence length="624" mass="71432">MQYFDLPITKNPVKTRKDVQTAVSQLCSPLKDLYSPGCARVYAGTSGANYEEIAAVMESFSRPLWGLVPLVAGGGETELWDKCIEGIKNGTDPQHPEYWGKIWDVDQRVVEMPPLALGLSLGSDVIWDSLDEKQKKNFVCWLDQCNDKELPDCNWKFMAILVNMAFQKLGLDYNKERNDEYLQRMEDFYISDGWYSDGYKREQRDYYIPFAMHYYALIYAHLMSDIDPERSRRFRERAAEFAKDFIYWFASDGSAVPFGRSLTYRFAQGAFWGALAFADVDAFDDWGIVKGLYLRHLRWWLRQPIYYPNGIMSIGYCYPNLFMSEIYNAPGSPYWAFKAFLPLALDEQHPFWQAEEKPLPELKATVTLEHCRMTICRDKDHVFSLTSGQFPGMEFSHNAAKYSKFAYSNRFGFSVPREMNSLEQGAFDSTLALIEQDDNVYRTRRKCEQFEISPECIYSLWRPWNDVSVKTWLIAANPWHVRVHLIDSRRKLVAAEGGFALSREEDLQYPPDSETIHCENSLAAANYPWGTSVIADLLGKRDPQIIKPSPNTNLIHQRTAIPMLTGQLDKGISLLVCAVRANTDTELSEMISAKPTATVESGSLKISIPGAKSPVFECDIPDLK</sequence>
<keyword evidence="4" id="KW-1185">Reference proteome</keyword>
<feature type="domain" description="DUF2264" evidence="2">
    <location>
        <begin position="365"/>
        <end position="583"/>
    </location>
</feature>
<evidence type="ECO:0000313" key="3">
    <source>
        <dbReference type="EMBL" id="AQQ71049.1"/>
    </source>
</evidence>
<evidence type="ECO:0000313" key="4">
    <source>
        <dbReference type="Proteomes" id="UP000188181"/>
    </source>
</evidence>
<dbReference type="InterPro" id="IPR016624">
    <property type="entry name" value="UCP014753"/>
</dbReference>
<protein>
    <recommendedName>
        <fullName evidence="5">DUF2264 domain-containing protein</fullName>
    </recommendedName>
</protein>
<organism evidence="3 4">
    <name type="scientific">Limihaloglobus sulfuriphilus</name>
    <dbReference type="NCBI Taxonomy" id="1851148"/>
    <lineage>
        <taxon>Bacteria</taxon>
        <taxon>Pseudomonadati</taxon>
        <taxon>Planctomycetota</taxon>
        <taxon>Phycisphaerae</taxon>
        <taxon>Sedimentisphaerales</taxon>
        <taxon>Sedimentisphaeraceae</taxon>
        <taxon>Limihaloglobus</taxon>
    </lineage>
</organism>